<evidence type="ECO:0000313" key="2">
    <source>
        <dbReference type="EMBL" id="GAA3906551.1"/>
    </source>
</evidence>
<protein>
    <submittedName>
        <fullName evidence="2">FixH family protein</fullName>
    </submittedName>
</protein>
<feature type="transmembrane region" description="Helical" evidence="1">
    <location>
        <begin position="22"/>
        <end position="44"/>
    </location>
</feature>
<evidence type="ECO:0000256" key="1">
    <source>
        <dbReference type="SAM" id="Phobius"/>
    </source>
</evidence>
<gene>
    <name evidence="2" type="ORF">GCM10022228_15960</name>
</gene>
<evidence type="ECO:0000313" key="3">
    <source>
        <dbReference type="Proteomes" id="UP001500133"/>
    </source>
</evidence>
<dbReference type="Pfam" id="PF05751">
    <property type="entry name" value="FixH"/>
    <property type="match status" value="1"/>
</dbReference>
<dbReference type="RefSeq" id="WP_344704113.1">
    <property type="nucleotide sequence ID" value="NZ_BAAAZT010000071.1"/>
</dbReference>
<accession>A0ABP7LT77</accession>
<keyword evidence="1" id="KW-1133">Transmembrane helix</keyword>
<comment type="caution">
    <text evidence="2">The sequence shown here is derived from an EMBL/GenBank/DDBJ whole genome shotgun (WGS) entry which is preliminary data.</text>
</comment>
<name>A0ABP7LT77_9GAMM</name>
<keyword evidence="1" id="KW-0472">Membrane</keyword>
<dbReference type="EMBL" id="BAAAZT010000071">
    <property type="protein sequence ID" value="GAA3906551.1"/>
    <property type="molecule type" value="Genomic_DNA"/>
</dbReference>
<dbReference type="Proteomes" id="UP001500133">
    <property type="component" value="Unassembled WGS sequence"/>
</dbReference>
<dbReference type="InterPro" id="IPR008620">
    <property type="entry name" value="FixH"/>
</dbReference>
<reference evidence="3" key="1">
    <citation type="journal article" date="2019" name="Int. J. Syst. Evol. Microbiol.">
        <title>The Global Catalogue of Microorganisms (GCM) 10K type strain sequencing project: providing services to taxonomists for standard genome sequencing and annotation.</title>
        <authorList>
            <consortium name="The Broad Institute Genomics Platform"/>
            <consortium name="The Broad Institute Genome Sequencing Center for Infectious Disease"/>
            <person name="Wu L."/>
            <person name="Ma J."/>
        </authorList>
    </citation>
    <scope>NUCLEOTIDE SEQUENCE [LARGE SCALE GENOMIC DNA]</scope>
    <source>
        <strain evidence="3">JCM 16914</strain>
    </source>
</reference>
<keyword evidence="3" id="KW-1185">Reference proteome</keyword>
<organism evidence="2 3">
    <name type="scientific">Halomonas cibimaris</name>
    <dbReference type="NCBI Taxonomy" id="657012"/>
    <lineage>
        <taxon>Bacteria</taxon>
        <taxon>Pseudomonadati</taxon>
        <taxon>Pseudomonadota</taxon>
        <taxon>Gammaproteobacteria</taxon>
        <taxon>Oceanospirillales</taxon>
        <taxon>Halomonadaceae</taxon>
        <taxon>Halomonas</taxon>
    </lineage>
</organism>
<sequence>MARDPASDTEHSTLYEPWYKQFWPWFLISILLSSVAFGTTYAIFSIKYYDGVIEDDYYKHGKAINMVLAKQNRARELRLAGDLRIDPLTRDIVLDLEGARRPDELELKLIFPTESDHDQTFVLEHVREGRYLAQGPDNLQYRWYLQLQPVADDPEWRLIGEARLPTEKRIRLHPGGRTKKAESPAES</sequence>
<keyword evidence="1" id="KW-0812">Transmembrane</keyword>
<proteinExistence type="predicted"/>